<sequence>MFTPQALPTVPRASHRLLRRRWRCQQPPPDERDTPSPAASAARARHSQHGQAQPNECVVARPLQRSDVYLEDQLRSLYDEGPEVPPRIPLTIEAAVLQAQYATVYALSRPQGARRLSVELPMGRTGRHWYTMAPTSEVRKCSADLLAEYLEVFWQFPRANICVAVSPTRSAGGLSPRLYDSPLENFRIGVAGVASEPGGDARVAPELPAAFVADGEGGASDEVVSLLNESLRSSAHHIVRGHRTGEDEGFLDFVSLADAARDVERQVLGVGVRDDADDGVMAPDGRYAVPACRGRRRRLFFRMRNAYLAHLGEDGAERVPAALPRPGENQLLPDLVIVSNAVASRDFEAAARLVDACAARHVPVVLFNAFLDLANEVGSGSRASAAHLAALEASAFVAVARRRLPRPDMSLMEVVESVRSAAVLEAEPCYVCRAYPRVGAALRMLGGHRIGLDLFDDPRPLRAVEGVDDEHADPWHLFAEVSAFEYEYATQLLVPSPLAPAFGVPDVPRILREHCGYTAHRPEAANGNAFLEAIAPLRTPGADEYCKSQREGNCAGWWPCMSPVRSYHHPSRVWSLG</sequence>
<name>A0AAV9J0P6_CYACA</name>
<evidence type="ECO:0000313" key="2">
    <source>
        <dbReference type="EMBL" id="KAK4538160.1"/>
    </source>
</evidence>
<gene>
    <name evidence="2" type="ORF">CDCA_CDCA16G4185</name>
</gene>
<feature type="region of interest" description="Disordered" evidence="1">
    <location>
        <begin position="21"/>
        <end position="55"/>
    </location>
</feature>
<reference evidence="2 3" key="1">
    <citation type="submission" date="2022-07" db="EMBL/GenBank/DDBJ databases">
        <title>Genome-wide signatures of adaptation to extreme environments.</title>
        <authorList>
            <person name="Cho C.H."/>
            <person name="Yoon H.S."/>
        </authorList>
    </citation>
    <scope>NUCLEOTIDE SEQUENCE [LARGE SCALE GENOMIC DNA]</scope>
    <source>
        <strain evidence="2 3">DBV 063 E5</strain>
    </source>
</reference>
<dbReference type="AlphaFoldDB" id="A0AAV9J0P6"/>
<organism evidence="2 3">
    <name type="scientific">Cyanidium caldarium</name>
    <name type="common">Red alga</name>
    <dbReference type="NCBI Taxonomy" id="2771"/>
    <lineage>
        <taxon>Eukaryota</taxon>
        <taxon>Rhodophyta</taxon>
        <taxon>Bangiophyceae</taxon>
        <taxon>Cyanidiales</taxon>
        <taxon>Cyanidiaceae</taxon>
        <taxon>Cyanidium</taxon>
    </lineage>
</organism>
<keyword evidence="3" id="KW-1185">Reference proteome</keyword>
<dbReference type="EMBL" id="JANCYW010000016">
    <property type="protein sequence ID" value="KAK4538160.1"/>
    <property type="molecule type" value="Genomic_DNA"/>
</dbReference>
<dbReference type="Proteomes" id="UP001301350">
    <property type="component" value="Unassembled WGS sequence"/>
</dbReference>
<accession>A0AAV9J0P6</accession>
<protein>
    <submittedName>
        <fullName evidence="2">Uncharacterized protein</fullName>
    </submittedName>
</protein>
<proteinExistence type="predicted"/>
<evidence type="ECO:0000313" key="3">
    <source>
        <dbReference type="Proteomes" id="UP001301350"/>
    </source>
</evidence>
<evidence type="ECO:0000256" key="1">
    <source>
        <dbReference type="SAM" id="MobiDB-lite"/>
    </source>
</evidence>
<comment type="caution">
    <text evidence="2">The sequence shown here is derived from an EMBL/GenBank/DDBJ whole genome shotgun (WGS) entry which is preliminary data.</text>
</comment>